<proteinExistence type="predicted"/>
<keyword evidence="2" id="KW-1185">Reference proteome</keyword>
<dbReference type="EMBL" id="KL596809">
    <property type="protein sequence ID" value="KER24460.1"/>
    <property type="molecule type" value="Genomic_DNA"/>
</dbReference>
<dbReference type="AlphaFoldDB" id="A0A074ZM62"/>
<dbReference type="GeneID" id="20322065"/>
<accession>A0A074ZM62</accession>
<organism evidence="1 2">
    <name type="scientific">Opisthorchis viverrini</name>
    <name type="common">Southeast Asian liver fluke</name>
    <dbReference type="NCBI Taxonomy" id="6198"/>
    <lineage>
        <taxon>Eukaryota</taxon>
        <taxon>Metazoa</taxon>
        <taxon>Spiralia</taxon>
        <taxon>Lophotrochozoa</taxon>
        <taxon>Platyhelminthes</taxon>
        <taxon>Trematoda</taxon>
        <taxon>Digenea</taxon>
        <taxon>Opisthorchiida</taxon>
        <taxon>Opisthorchiata</taxon>
        <taxon>Opisthorchiidae</taxon>
        <taxon>Opisthorchis</taxon>
    </lineage>
</organism>
<name>A0A074ZM62_OPIVI</name>
<evidence type="ECO:0000313" key="2">
    <source>
        <dbReference type="Proteomes" id="UP000054324"/>
    </source>
</evidence>
<sequence>MAFLEIKHISKSSLNRSKQQIKLAVECRSKPSSPLVPNIHRTQRLLRIPALKQAGDFNLYSSLLSPNHGRPIRYEKR</sequence>
<gene>
    <name evidence="1" type="ORF">T265_07886</name>
</gene>
<evidence type="ECO:0000313" key="1">
    <source>
        <dbReference type="EMBL" id="KER24460.1"/>
    </source>
</evidence>
<dbReference type="CTD" id="20322065"/>
<protein>
    <submittedName>
        <fullName evidence="1">Uncharacterized protein</fullName>
    </submittedName>
</protein>
<dbReference type="KEGG" id="ovi:T265_07886"/>
<dbReference type="RefSeq" id="XP_009171800.1">
    <property type="nucleotide sequence ID" value="XM_009173536.1"/>
</dbReference>
<reference evidence="1 2" key="1">
    <citation type="submission" date="2013-11" db="EMBL/GenBank/DDBJ databases">
        <title>Opisthorchis viverrini - life in the bile duct.</title>
        <authorList>
            <person name="Young N.D."/>
            <person name="Nagarajan N."/>
            <person name="Lin S.J."/>
            <person name="Korhonen P.K."/>
            <person name="Jex A.R."/>
            <person name="Hall R.S."/>
            <person name="Safavi-Hemami H."/>
            <person name="Kaewkong W."/>
            <person name="Bertrand D."/>
            <person name="Gao S."/>
            <person name="Seet Q."/>
            <person name="Wongkham S."/>
            <person name="Teh B.T."/>
            <person name="Wongkham C."/>
            <person name="Intapan P.M."/>
            <person name="Maleewong W."/>
            <person name="Yang X."/>
            <person name="Hu M."/>
            <person name="Wang Z."/>
            <person name="Hofmann A."/>
            <person name="Sternberg P.W."/>
            <person name="Tan P."/>
            <person name="Wang J."/>
            <person name="Gasser R.B."/>
        </authorList>
    </citation>
    <scope>NUCLEOTIDE SEQUENCE [LARGE SCALE GENOMIC DNA]</scope>
</reference>
<dbReference type="Proteomes" id="UP000054324">
    <property type="component" value="Unassembled WGS sequence"/>
</dbReference>